<evidence type="ECO:0000256" key="1">
    <source>
        <dbReference type="ARBA" id="ARBA00004651"/>
    </source>
</evidence>
<feature type="transmembrane region" description="Helical" evidence="7">
    <location>
        <begin position="362"/>
        <end position="381"/>
    </location>
</feature>
<dbReference type="EMBL" id="CAADFD010000060">
    <property type="protein sequence ID" value="VFJ60815.1"/>
    <property type="molecule type" value="Genomic_DNA"/>
</dbReference>
<feature type="transmembrane region" description="Helical" evidence="7">
    <location>
        <begin position="160"/>
        <end position="183"/>
    </location>
</feature>
<evidence type="ECO:0000256" key="7">
    <source>
        <dbReference type="SAM" id="Phobius"/>
    </source>
</evidence>
<dbReference type="GO" id="GO:0022857">
    <property type="term" value="F:transmembrane transporter activity"/>
    <property type="evidence" value="ECO:0007669"/>
    <property type="project" value="InterPro"/>
</dbReference>
<evidence type="ECO:0000259" key="8">
    <source>
        <dbReference type="PROSITE" id="PS50850"/>
    </source>
</evidence>
<dbReference type="PANTHER" id="PTHR23517:SF2">
    <property type="entry name" value="MULTIDRUG RESISTANCE PROTEIN MDTH"/>
    <property type="match status" value="1"/>
</dbReference>
<reference evidence="9" key="1">
    <citation type="submission" date="2019-02" db="EMBL/GenBank/DDBJ databases">
        <authorList>
            <person name="Gruber-Vodicka R. H."/>
            <person name="Seah K. B. B."/>
        </authorList>
    </citation>
    <scope>NUCLEOTIDE SEQUENCE</scope>
    <source>
        <strain evidence="10">BECK_BZ106</strain>
        <strain evidence="9">BECK_BZ15</strain>
    </source>
</reference>
<keyword evidence="5 7" id="KW-1133">Transmembrane helix</keyword>
<dbReference type="InterPro" id="IPR020846">
    <property type="entry name" value="MFS_dom"/>
</dbReference>
<feature type="transmembrane region" description="Helical" evidence="7">
    <location>
        <begin position="304"/>
        <end position="322"/>
    </location>
</feature>
<evidence type="ECO:0000313" key="10">
    <source>
        <dbReference type="EMBL" id="VFJ60815.1"/>
    </source>
</evidence>
<evidence type="ECO:0000313" key="9">
    <source>
        <dbReference type="EMBL" id="VFJ43738.1"/>
    </source>
</evidence>
<feature type="domain" description="Major facilitator superfamily (MFS) profile" evidence="8">
    <location>
        <begin position="35"/>
        <end position="416"/>
    </location>
</feature>
<accession>A0A450RXB3</accession>
<proteinExistence type="predicted"/>
<gene>
    <name evidence="9" type="ORF">BECKFW1821A_GA0114235_10055</name>
    <name evidence="10" type="ORF">BECKFW1821B_GA0114236_10605</name>
</gene>
<protein>
    <submittedName>
        <fullName evidence="9">Major Facilitator Superfamily protein</fullName>
    </submittedName>
</protein>
<evidence type="ECO:0000256" key="2">
    <source>
        <dbReference type="ARBA" id="ARBA00022448"/>
    </source>
</evidence>
<dbReference type="GO" id="GO:0005886">
    <property type="term" value="C:plasma membrane"/>
    <property type="evidence" value="ECO:0007669"/>
    <property type="project" value="UniProtKB-SubCell"/>
</dbReference>
<feature type="transmembrane region" description="Helical" evidence="7">
    <location>
        <begin position="125"/>
        <end position="148"/>
    </location>
</feature>
<organism evidence="9">
    <name type="scientific">Candidatus Kentrum sp. FW</name>
    <dbReference type="NCBI Taxonomy" id="2126338"/>
    <lineage>
        <taxon>Bacteria</taxon>
        <taxon>Pseudomonadati</taxon>
        <taxon>Pseudomonadota</taxon>
        <taxon>Gammaproteobacteria</taxon>
        <taxon>Candidatus Kentrum</taxon>
    </lineage>
</organism>
<dbReference type="PANTHER" id="PTHR23517">
    <property type="entry name" value="RESISTANCE PROTEIN MDTM, PUTATIVE-RELATED-RELATED"/>
    <property type="match status" value="1"/>
</dbReference>
<evidence type="ECO:0000256" key="4">
    <source>
        <dbReference type="ARBA" id="ARBA00022692"/>
    </source>
</evidence>
<keyword evidence="4 7" id="KW-0812">Transmembrane</keyword>
<dbReference type="SUPFAM" id="SSF103473">
    <property type="entry name" value="MFS general substrate transporter"/>
    <property type="match status" value="1"/>
</dbReference>
<dbReference type="InterPro" id="IPR050171">
    <property type="entry name" value="MFS_Transporters"/>
</dbReference>
<sequence length="418" mass="44146">MKTVLSGYRIETHRHDHTPVKSSSDRTEHASFRTERFFVNTAHFADHLFMLIFPTAVLSMGADFGLSYSELLGASLGGFIAFGVGSLPAGWFGDHWSRRNMLGIFFIGIGVAAIFTGMARSWWGLAAGLTGVGLFASIYHPIGTAMLVAGSTRLGRDIGFNGVCGNLGVASAALVTGVLVHWLGWRWAFILPGMAVIGMGFVFLARVKQRPVLPGASGNAGTLPGPGARHVIAIIAVIAATALMGGITFNGATISLPKLFDERIAFLAGTPMGTGLLVSVVFLVGALSQLFVGRLIDRFPLKRIFVAFALLQAPFLLLAIQAGDGGLLVAAALIIFAVFGQVTLNDAMVGGFTPDAWRARAYALRYFISSGASGIAVALISTMHGRYGSFDPVLLVLSGCGALLFLIALMLPWTRARA</sequence>
<dbReference type="PROSITE" id="PS50850">
    <property type="entry name" value="MFS"/>
    <property type="match status" value="1"/>
</dbReference>
<evidence type="ECO:0000256" key="6">
    <source>
        <dbReference type="ARBA" id="ARBA00023136"/>
    </source>
</evidence>
<evidence type="ECO:0000256" key="3">
    <source>
        <dbReference type="ARBA" id="ARBA00022475"/>
    </source>
</evidence>
<feature type="transmembrane region" description="Helical" evidence="7">
    <location>
        <begin position="328"/>
        <end position="350"/>
    </location>
</feature>
<feature type="transmembrane region" description="Helical" evidence="7">
    <location>
        <begin position="264"/>
        <end position="292"/>
    </location>
</feature>
<dbReference type="InterPro" id="IPR011701">
    <property type="entry name" value="MFS"/>
</dbReference>
<dbReference type="Gene3D" id="1.20.1250.20">
    <property type="entry name" value="MFS general substrate transporter like domains"/>
    <property type="match status" value="2"/>
</dbReference>
<dbReference type="Pfam" id="PF07690">
    <property type="entry name" value="MFS_1"/>
    <property type="match status" value="2"/>
</dbReference>
<keyword evidence="2" id="KW-0813">Transport</keyword>
<feature type="transmembrane region" description="Helical" evidence="7">
    <location>
        <begin position="189"/>
        <end position="207"/>
    </location>
</feature>
<feature type="transmembrane region" description="Helical" evidence="7">
    <location>
        <begin position="393"/>
        <end position="413"/>
    </location>
</feature>
<keyword evidence="3" id="KW-1003">Cell membrane</keyword>
<keyword evidence="6 7" id="KW-0472">Membrane</keyword>
<evidence type="ECO:0000256" key="5">
    <source>
        <dbReference type="ARBA" id="ARBA00022989"/>
    </source>
</evidence>
<comment type="subcellular location">
    <subcellularLocation>
        <location evidence="1">Cell membrane</location>
        <topology evidence="1">Multi-pass membrane protein</topology>
    </subcellularLocation>
</comment>
<feature type="transmembrane region" description="Helical" evidence="7">
    <location>
        <begin position="71"/>
        <end position="93"/>
    </location>
</feature>
<dbReference type="InterPro" id="IPR036259">
    <property type="entry name" value="MFS_trans_sf"/>
</dbReference>
<dbReference type="AlphaFoldDB" id="A0A450RXB3"/>
<name>A0A450RXB3_9GAMM</name>
<feature type="transmembrane region" description="Helical" evidence="7">
    <location>
        <begin position="100"/>
        <end position="119"/>
    </location>
</feature>
<feature type="transmembrane region" description="Helical" evidence="7">
    <location>
        <begin position="37"/>
        <end position="59"/>
    </location>
</feature>
<feature type="transmembrane region" description="Helical" evidence="7">
    <location>
        <begin position="228"/>
        <end position="252"/>
    </location>
</feature>
<dbReference type="EMBL" id="CAADEW010000005">
    <property type="protein sequence ID" value="VFJ43738.1"/>
    <property type="molecule type" value="Genomic_DNA"/>
</dbReference>